<dbReference type="PANTHER" id="PTHR31672">
    <property type="entry name" value="BNACNNG10540D PROTEIN"/>
    <property type="match status" value="1"/>
</dbReference>
<gene>
    <name evidence="2" type="ORF">PanWU01x14_323240</name>
</gene>
<organism evidence="2 3">
    <name type="scientific">Parasponia andersonii</name>
    <name type="common">Sponia andersonii</name>
    <dbReference type="NCBI Taxonomy" id="3476"/>
    <lineage>
        <taxon>Eukaryota</taxon>
        <taxon>Viridiplantae</taxon>
        <taxon>Streptophyta</taxon>
        <taxon>Embryophyta</taxon>
        <taxon>Tracheophyta</taxon>
        <taxon>Spermatophyta</taxon>
        <taxon>Magnoliopsida</taxon>
        <taxon>eudicotyledons</taxon>
        <taxon>Gunneridae</taxon>
        <taxon>Pentapetalae</taxon>
        <taxon>rosids</taxon>
        <taxon>fabids</taxon>
        <taxon>Rosales</taxon>
        <taxon>Cannabaceae</taxon>
        <taxon>Parasponia</taxon>
    </lineage>
</organism>
<comment type="caution">
    <text evidence="2">The sequence shown here is derived from an EMBL/GenBank/DDBJ whole genome shotgun (WGS) entry which is preliminary data.</text>
</comment>
<proteinExistence type="predicted"/>
<protein>
    <submittedName>
        <fullName evidence="2">F-box domain containing protein</fullName>
    </submittedName>
</protein>
<dbReference type="OrthoDB" id="610337at2759"/>
<dbReference type="InterPro" id="IPR001810">
    <property type="entry name" value="F-box_dom"/>
</dbReference>
<dbReference type="InterPro" id="IPR036047">
    <property type="entry name" value="F-box-like_dom_sf"/>
</dbReference>
<sequence>MMDLPSDIFVNNILLKLHVRSIISCKYVCKTWYNLISDPEFAKLHMLQAKTCLLIRRIDRTIYIPLPQRKNLPNGA</sequence>
<name>A0A2P5AKM0_PARAD</name>
<evidence type="ECO:0000259" key="1">
    <source>
        <dbReference type="Pfam" id="PF00646"/>
    </source>
</evidence>
<dbReference type="Pfam" id="PF00646">
    <property type="entry name" value="F-box"/>
    <property type="match status" value="1"/>
</dbReference>
<dbReference type="STRING" id="3476.A0A2P5AKM0"/>
<dbReference type="PANTHER" id="PTHR31672:SF13">
    <property type="entry name" value="F-BOX PROTEIN CPR30-LIKE"/>
    <property type="match status" value="1"/>
</dbReference>
<dbReference type="AlphaFoldDB" id="A0A2P5AKM0"/>
<evidence type="ECO:0000313" key="3">
    <source>
        <dbReference type="Proteomes" id="UP000237105"/>
    </source>
</evidence>
<keyword evidence="3" id="KW-1185">Reference proteome</keyword>
<evidence type="ECO:0000313" key="2">
    <source>
        <dbReference type="EMBL" id="PON37085.1"/>
    </source>
</evidence>
<dbReference type="InterPro" id="IPR050796">
    <property type="entry name" value="SCF_F-box_component"/>
</dbReference>
<dbReference type="SUPFAM" id="SSF81383">
    <property type="entry name" value="F-box domain"/>
    <property type="match status" value="1"/>
</dbReference>
<feature type="domain" description="F-box" evidence="1">
    <location>
        <begin position="3"/>
        <end position="41"/>
    </location>
</feature>
<reference evidence="3" key="1">
    <citation type="submission" date="2016-06" db="EMBL/GenBank/DDBJ databases">
        <title>Parallel loss of symbiosis genes in relatives of nitrogen-fixing non-legume Parasponia.</title>
        <authorList>
            <person name="Van Velzen R."/>
            <person name="Holmer R."/>
            <person name="Bu F."/>
            <person name="Rutten L."/>
            <person name="Van Zeijl A."/>
            <person name="Liu W."/>
            <person name="Santuari L."/>
            <person name="Cao Q."/>
            <person name="Sharma T."/>
            <person name="Shen D."/>
            <person name="Roswanjaya Y."/>
            <person name="Wardhani T."/>
            <person name="Kalhor M.S."/>
            <person name="Jansen J."/>
            <person name="Van den Hoogen J."/>
            <person name="Gungor B."/>
            <person name="Hartog M."/>
            <person name="Hontelez J."/>
            <person name="Verver J."/>
            <person name="Yang W.-C."/>
            <person name="Schijlen E."/>
            <person name="Repin R."/>
            <person name="Schilthuizen M."/>
            <person name="Schranz E."/>
            <person name="Heidstra R."/>
            <person name="Miyata K."/>
            <person name="Fedorova E."/>
            <person name="Kohlen W."/>
            <person name="Bisseling T."/>
            <person name="Smit S."/>
            <person name="Geurts R."/>
        </authorList>
    </citation>
    <scope>NUCLEOTIDE SEQUENCE [LARGE SCALE GENOMIC DNA]</scope>
    <source>
        <strain evidence="3">cv. WU1-14</strain>
    </source>
</reference>
<dbReference type="Gene3D" id="1.20.1280.50">
    <property type="match status" value="1"/>
</dbReference>
<dbReference type="Proteomes" id="UP000237105">
    <property type="component" value="Unassembled WGS sequence"/>
</dbReference>
<accession>A0A2P5AKM0</accession>
<dbReference type="EMBL" id="JXTB01000543">
    <property type="protein sequence ID" value="PON37085.1"/>
    <property type="molecule type" value="Genomic_DNA"/>
</dbReference>